<feature type="transmembrane region" description="Helical" evidence="1">
    <location>
        <begin position="7"/>
        <end position="25"/>
    </location>
</feature>
<feature type="transmembrane region" description="Helical" evidence="1">
    <location>
        <begin position="37"/>
        <end position="59"/>
    </location>
</feature>
<evidence type="ECO:0000256" key="1">
    <source>
        <dbReference type="SAM" id="Phobius"/>
    </source>
</evidence>
<accession>A0A837IQ19</accession>
<keyword evidence="1" id="KW-0812">Transmembrane</keyword>
<dbReference type="Proteomes" id="UP000034078">
    <property type="component" value="Unassembled WGS sequence"/>
</dbReference>
<keyword evidence="1" id="KW-1133">Transmembrane helix</keyword>
<name>A0A837IQ19_9BACT</name>
<keyword evidence="1" id="KW-0472">Membrane</keyword>
<comment type="caution">
    <text evidence="2">The sequence shown here is derived from an EMBL/GenBank/DDBJ whole genome shotgun (WGS) entry which is preliminary data.</text>
</comment>
<gene>
    <name evidence="2" type="ORF">UX01_C0004G0090</name>
</gene>
<feature type="transmembrane region" description="Helical" evidence="1">
    <location>
        <begin position="100"/>
        <end position="119"/>
    </location>
</feature>
<evidence type="ECO:0000313" key="3">
    <source>
        <dbReference type="Proteomes" id="UP000034078"/>
    </source>
</evidence>
<protein>
    <submittedName>
        <fullName evidence="2">Uncharacterized protein</fullName>
    </submittedName>
</protein>
<dbReference type="AlphaFoldDB" id="A0A837IQ19"/>
<evidence type="ECO:0000313" key="2">
    <source>
        <dbReference type="EMBL" id="KKU00523.1"/>
    </source>
</evidence>
<reference evidence="2 3" key="1">
    <citation type="journal article" date="2015" name="Nature">
        <title>rRNA introns, odd ribosomes, and small enigmatic genomes across a large radiation of phyla.</title>
        <authorList>
            <person name="Brown C.T."/>
            <person name="Hug L.A."/>
            <person name="Thomas B.C."/>
            <person name="Sharon I."/>
            <person name="Castelle C.J."/>
            <person name="Singh A."/>
            <person name="Wilkins M.J."/>
            <person name="Williams K.H."/>
            <person name="Banfield J.F."/>
        </authorList>
    </citation>
    <scope>NUCLEOTIDE SEQUENCE [LARGE SCALE GENOMIC DNA]</scope>
</reference>
<dbReference type="EMBL" id="LCKO01000004">
    <property type="protein sequence ID" value="KKU00523.1"/>
    <property type="molecule type" value="Genomic_DNA"/>
</dbReference>
<organism evidence="2 3">
    <name type="scientific">Candidatus Collierbacteria bacterium GW2011_GWB2_45_17</name>
    <dbReference type="NCBI Taxonomy" id="1618388"/>
    <lineage>
        <taxon>Bacteria</taxon>
        <taxon>Candidatus Collieribacteriota</taxon>
    </lineage>
</organism>
<sequence length="183" mass="22001">MRDKISLHQYVLFGTLAILILWKIVTRNFSFDLGLLWWLLGAIIGFLFVFTDRFVYSFLMKPEEALGKRLKDLFDGKRFNEGLYLILNERHEQRELIMRSFLFVIVWMVLAVLTITSITSPFGRGFMLGMGIHLSFDLIYDYFWNKERFEQWFWQIKREVGTEEKRWFVIIVSTVIILLSFKF</sequence>
<proteinExistence type="predicted"/>